<protein>
    <submittedName>
        <fullName evidence="3">ParB/RepB/Spo0J family partition protein</fullName>
    </submittedName>
</protein>
<dbReference type="SMART" id="SM00470">
    <property type="entry name" value="ParB"/>
    <property type="match status" value="1"/>
</dbReference>
<dbReference type="PANTHER" id="PTHR33375">
    <property type="entry name" value="CHROMOSOME-PARTITIONING PROTEIN PARB-RELATED"/>
    <property type="match status" value="1"/>
</dbReference>
<feature type="domain" description="ParB-like N-terminal" evidence="2">
    <location>
        <begin position="4"/>
        <end position="95"/>
    </location>
</feature>
<dbReference type="Gene3D" id="3.90.1530.30">
    <property type="match status" value="1"/>
</dbReference>
<gene>
    <name evidence="3" type="ORF">WMO66_02845</name>
</gene>
<dbReference type="RefSeq" id="WP_349134897.1">
    <property type="nucleotide sequence ID" value="NZ_JBBMFF010000135.1"/>
</dbReference>
<dbReference type="SUPFAM" id="SSF109709">
    <property type="entry name" value="KorB DNA-binding domain-like"/>
    <property type="match status" value="1"/>
</dbReference>
<comment type="similarity">
    <text evidence="1">Belongs to the ParB family.</text>
</comment>
<keyword evidence="4" id="KW-1185">Reference proteome</keyword>
<dbReference type="Pfam" id="PF02195">
    <property type="entry name" value="ParB_N"/>
    <property type="match status" value="1"/>
</dbReference>
<comment type="caution">
    <text evidence="3">The sequence shown here is derived from an EMBL/GenBank/DDBJ whole genome shotgun (WGS) entry which is preliminary data.</text>
</comment>
<dbReference type="PANTHER" id="PTHR33375:SF1">
    <property type="entry name" value="CHROMOSOME-PARTITIONING PROTEIN PARB-RELATED"/>
    <property type="match status" value="1"/>
</dbReference>
<dbReference type="SUPFAM" id="SSF110849">
    <property type="entry name" value="ParB/Sulfiredoxin"/>
    <property type="match status" value="1"/>
</dbReference>
<dbReference type="InterPro" id="IPR003115">
    <property type="entry name" value="ParB_N"/>
</dbReference>
<dbReference type="Proteomes" id="UP001491552">
    <property type="component" value="Unassembled WGS sequence"/>
</dbReference>
<dbReference type="Gene3D" id="1.10.10.2830">
    <property type="match status" value="1"/>
</dbReference>
<proteinExistence type="inferred from homology"/>
<dbReference type="InterPro" id="IPR036086">
    <property type="entry name" value="ParB/Sulfiredoxin_sf"/>
</dbReference>
<accession>A0ABV1G463</accession>
<dbReference type="CDD" id="cd16407">
    <property type="entry name" value="ParB_N_like"/>
    <property type="match status" value="1"/>
</dbReference>
<name>A0ABV1G463_9FIRM</name>
<dbReference type="InterPro" id="IPR050336">
    <property type="entry name" value="Chromosome_partition/occlusion"/>
</dbReference>
<reference evidence="3 4" key="1">
    <citation type="submission" date="2024-03" db="EMBL/GenBank/DDBJ databases">
        <title>Human intestinal bacterial collection.</title>
        <authorList>
            <person name="Pauvert C."/>
            <person name="Hitch T.C.A."/>
            <person name="Clavel T."/>
        </authorList>
    </citation>
    <scope>NUCLEOTIDE SEQUENCE [LARGE SCALE GENOMIC DNA]</scope>
    <source>
        <strain evidence="3 4">CLA-AA-H192</strain>
    </source>
</reference>
<dbReference type="EMBL" id="JBBMFF010000135">
    <property type="protein sequence ID" value="MEQ2510192.1"/>
    <property type="molecule type" value="Genomic_DNA"/>
</dbReference>
<evidence type="ECO:0000313" key="3">
    <source>
        <dbReference type="EMBL" id="MEQ2510192.1"/>
    </source>
</evidence>
<evidence type="ECO:0000259" key="2">
    <source>
        <dbReference type="SMART" id="SM00470"/>
    </source>
</evidence>
<evidence type="ECO:0000256" key="1">
    <source>
        <dbReference type="ARBA" id="ARBA00006295"/>
    </source>
</evidence>
<organism evidence="3 4">
    <name type="scientific">Faecousia intestinalis</name>
    <dbReference type="NCBI Taxonomy" id="3133167"/>
    <lineage>
        <taxon>Bacteria</taxon>
        <taxon>Bacillati</taxon>
        <taxon>Bacillota</taxon>
        <taxon>Clostridia</taxon>
        <taxon>Eubacteriales</taxon>
        <taxon>Oscillospiraceae</taxon>
        <taxon>Faecousia</taxon>
    </lineage>
</organism>
<dbReference type="NCBIfam" id="TIGR00180">
    <property type="entry name" value="parB_part"/>
    <property type="match status" value="1"/>
</dbReference>
<evidence type="ECO:0000313" key="4">
    <source>
        <dbReference type="Proteomes" id="UP001491552"/>
    </source>
</evidence>
<dbReference type="InterPro" id="IPR004437">
    <property type="entry name" value="ParB/RepB/Spo0J"/>
</dbReference>
<sequence length="280" mass="31911">MKQTNLAVSKLRPFENNPYQVRDDAEMNALIESIQENGILTPLIVRPIGSTDEYEVISGHRRLHAAVKAGISEVPALIYALDRDAAAIAVVDSNLHREHILPSEKAFAYKLKLEALSHQGKRTDLTSPQVVSKLRTGDVVGEALNESRETVRRYIRLTHLIPELLTLMDENKMALSVGVELSFLDEQSQREVFEQCGINDCTPSYAQAVRMRKAFNDSKLATEMIRSILSEEKANQKARLKIPMERICKYFPQNYTAAQIEDAIVRLCQRDYRRRTDRER</sequence>